<sequence>MSGSNVTSISNWIYGELATISTALLACSIVVFGADINQVLRKAMRGQHFVVRTSVFILINAFGFGFVIVKMAPWLASQLAQLSLYWLIGSLLVAFFAIGSWAQRNRHV</sequence>
<keyword evidence="3" id="KW-1185">Reference proteome</keyword>
<dbReference type="EMBL" id="JAHZSS010000003">
    <property type="protein sequence ID" value="MBW8190148.1"/>
    <property type="molecule type" value="Genomic_DNA"/>
</dbReference>
<dbReference type="InterPro" id="IPR021813">
    <property type="entry name" value="DUF3392"/>
</dbReference>
<dbReference type="Pfam" id="PF11872">
    <property type="entry name" value="DUF3392"/>
    <property type="match status" value="1"/>
</dbReference>
<keyword evidence="1" id="KW-0472">Membrane</keyword>
<feature type="transmembrane region" description="Helical" evidence="1">
    <location>
        <begin position="55"/>
        <end position="76"/>
    </location>
</feature>
<evidence type="ECO:0000313" key="2">
    <source>
        <dbReference type="EMBL" id="MBW8190148.1"/>
    </source>
</evidence>
<protein>
    <submittedName>
        <fullName evidence="2">DUF3392 domain-containing protein</fullName>
    </submittedName>
</protein>
<reference evidence="2" key="1">
    <citation type="submission" date="2021-07" db="EMBL/GenBank/DDBJ databases">
        <title>Neiella marina sp. nov., isolated from the intestinal content of sea cucumber Apostichopus japonicus.</title>
        <authorList>
            <person name="Bai X."/>
        </authorList>
    </citation>
    <scope>NUCLEOTIDE SEQUENCE</scope>
    <source>
        <strain evidence="2">126</strain>
    </source>
</reference>
<keyword evidence="1" id="KW-1133">Transmembrane helix</keyword>
<proteinExistence type="predicted"/>
<gene>
    <name evidence="2" type="ORF">K0504_03790</name>
</gene>
<name>A0ABS7EDZ1_9GAMM</name>
<accession>A0ABS7EDZ1</accession>
<organism evidence="2 3">
    <name type="scientific">Neiella holothuriorum</name>
    <dbReference type="NCBI Taxonomy" id="2870530"/>
    <lineage>
        <taxon>Bacteria</taxon>
        <taxon>Pseudomonadati</taxon>
        <taxon>Pseudomonadota</taxon>
        <taxon>Gammaproteobacteria</taxon>
        <taxon>Alteromonadales</taxon>
        <taxon>Echinimonadaceae</taxon>
        <taxon>Neiella</taxon>
    </lineage>
</organism>
<keyword evidence="1" id="KW-0812">Transmembrane</keyword>
<feature type="transmembrane region" description="Helical" evidence="1">
    <location>
        <begin position="12"/>
        <end position="34"/>
    </location>
</feature>
<evidence type="ECO:0000313" key="3">
    <source>
        <dbReference type="Proteomes" id="UP001166251"/>
    </source>
</evidence>
<comment type="caution">
    <text evidence="2">The sequence shown here is derived from an EMBL/GenBank/DDBJ whole genome shotgun (WGS) entry which is preliminary data.</text>
</comment>
<evidence type="ECO:0000256" key="1">
    <source>
        <dbReference type="SAM" id="Phobius"/>
    </source>
</evidence>
<feature type="transmembrane region" description="Helical" evidence="1">
    <location>
        <begin position="82"/>
        <end position="102"/>
    </location>
</feature>
<dbReference type="Proteomes" id="UP001166251">
    <property type="component" value="Unassembled WGS sequence"/>
</dbReference>